<sequence length="137" mass="15203">MRGADFVHLLQSTSPYGATLQDLWRAEVTDASLYFSVCGIDTVGLERYAAISQVLFDDARDVVREAYVEAVAATYGRLWARASPADEERTLIAWMRALVDAGLSFDECAFELRDLERASPVAVSCCLSNRSAWFPQV</sequence>
<name>A0A7I7WGG9_MYCGU</name>
<evidence type="ECO:0000313" key="2">
    <source>
        <dbReference type="Proteomes" id="UP000466187"/>
    </source>
</evidence>
<dbReference type="AlphaFoldDB" id="A0A7I7WGG9"/>
<evidence type="ECO:0000313" key="1">
    <source>
        <dbReference type="EMBL" id="BBZ15972.1"/>
    </source>
</evidence>
<protein>
    <submittedName>
        <fullName evidence="1">Uncharacterized protein</fullName>
    </submittedName>
</protein>
<dbReference type="KEGG" id="mgad:MGAD_03070"/>
<reference evidence="1 2" key="1">
    <citation type="journal article" date="2019" name="Emerg. Microbes Infect.">
        <title>Comprehensive subspecies identification of 175 nontuberculous mycobacteria species based on 7547 genomic profiles.</title>
        <authorList>
            <person name="Matsumoto Y."/>
            <person name="Kinjo T."/>
            <person name="Motooka D."/>
            <person name="Nabeya D."/>
            <person name="Jung N."/>
            <person name="Uechi K."/>
            <person name="Horii T."/>
            <person name="Iida T."/>
            <person name="Fujita J."/>
            <person name="Nakamura S."/>
        </authorList>
    </citation>
    <scope>NUCLEOTIDE SEQUENCE [LARGE SCALE GENOMIC DNA]</scope>
    <source>
        <strain evidence="1 2">JCM 12688</strain>
    </source>
</reference>
<organism evidence="1 2">
    <name type="scientific">Mycolicibacterium gadium</name>
    <name type="common">Mycobacterium gadium</name>
    <dbReference type="NCBI Taxonomy" id="1794"/>
    <lineage>
        <taxon>Bacteria</taxon>
        <taxon>Bacillati</taxon>
        <taxon>Actinomycetota</taxon>
        <taxon>Actinomycetes</taxon>
        <taxon>Mycobacteriales</taxon>
        <taxon>Mycobacteriaceae</taxon>
        <taxon>Mycolicibacterium</taxon>
    </lineage>
</organism>
<gene>
    <name evidence="1" type="ORF">MGAD_03070</name>
</gene>
<accession>A0A7I7WGG9</accession>
<proteinExistence type="predicted"/>
<dbReference type="Proteomes" id="UP000466187">
    <property type="component" value="Chromosome"/>
</dbReference>
<dbReference type="EMBL" id="AP022608">
    <property type="protein sequence ID" value="BBZ15972.1"/>
    <property type="molecule type" value="Genomic_DNA"/>
</dbReference>